<dbReference type="InterPro" id="IPR017871">
    <property type="entry name" value="ABC_transporter-like_CS"/>
</dbReference>
<evidence type="ECO:0000256" key="4">
    <source>
        <dbReference type="ARBA" id="ARBA00022840"/>
    </source>
</evidence>
<evidence type="ECO:0000256" key="3">
    <source>
        <dbReference type="ARBA" id="ARBA00022741"/>
    </source>
</evidence>
<dbReference type="InterPro" id="IPR050763">
    <property type="entry name" value="ABC_transporter_ATP-binding"/>
</dbReference>
<dbReference type="Proteomes" id="UP000247892">
    <property type="component" value="Unassembled WGS sequence"/>
</dbReference>
<feature type="domain" description="ABC transporter" evidence="6">
    <location>
        <begin position="2"/>
        <end position="227"/>
    </location>
</feature>
<dbReference type="GO" id="GO:0046677">
    <property type="term" value="P:response to antibiotic"/>
    <property type="evidence" value="ECO:0007669"/>
    <property type="project" value="UniProtKB-KW"/>
</dbReference>
<dbReference type="SUPFAM" id="SSF52540">
    <property type="entry name" value="P-loop containing nucleoside triphosphate hydrolases"/>
    <property type="match status" value="1"/>
</dbReference>
<keyword evidence="4 7" id="KW-0067">ATP-binding</keyword>
<dbReference type="InterPro" id="IPR003593">
    <property type="entry name" value="AAA+_ATPase"/>
</dbReference>
<keyword evidence="3" id="KW-0547">Nucleotide-binding</keyword>
<evidence type="ECO:0000256" key="5">
    <source>
        <dbReference type="ARBA" id="ARBA00023251"/>
    </source>
</evidence>
<evidence type="ECO:0000259" key="6">
    <source>
        <dbReference type="PROSITE" id="PS50893"/>
    </source>
</evidence>
<sequence>MIEAAGLRCSYGSFEAVRGIDFEVRRGELFALLGTNGAGKTTTLETLEGLRRPTSGTVRVLGMEPYAERRRLSSRVGMMLQESGFAGDLTVTETVALWQDLSSKRSDADEAMQLLDLAHRRDVRVKQLSGGERRRLDLLLAVLGKPELLFLDEPTTGLDPESRKAAWDVIRTLLAEGVTMVLTTHYLDEAESLAHRLAIMHEGRIAVSGSLVDVLAAERARIGFDLPRETPVSTLPDFVGELDRDRLAQGRVELQTTDLDHDLTAVVQWRSARQVPLLRFRAQHASLDDVFHGVVDRNRVELAEPFALTESHGGEAR</sequence>
<dbReference type="Gene3D" id="3.40.50.300">
    <property type="entry name" value="P-loop containing nucleotide triphosphate hydrolases"/>
    <property type="match status" value="1"/>
</dbReference>
<dbReference type="SMART" id="SM00382">
    <property type="entry name" value="AAA"/>
    <property type="match status" value="1"/>
</dbReference>
<dbReference type="InterPro" id="IPR027417">
    <property type="entry name" value="P-loop_NTPase"/>
</dbReference>
<organism evidence="7 8">
    <name type="scientific">Prauserella flavalba</name>
    <dbReference type="NCBI Taxonomy" id="1477506"/>
    <lineage>
        <taxon>Bacteria</taxon>
        <taxon>Bacillati</taxon>
        <taxon>Actinomycetota</taxon>
        <taxon>Actinomycetes</taxon>
        <taxon>Pseudonocardiales</taxon>
        <taxon>Pseudonocardiaceae</taxon>
        <taxon>Prauserella</taxon>
    </lineage>
</organism>
<protein>
    <submittedName>
        <fullName evidence="7">Multidrug ABC transporter ATP-binding protein</fullName>
    </submittedName>
</protein>
<dbReference type="InterPro" id="IPR003439">
    <property type="entry name" value="ABC_transporter-like_ATP-bd"/>
</dbReference>
<dbReference type="EMBL" id="MASU01000005">
    <property type="protein sequence ID" value="PXY36301.1"/>
    <property type="molecule type" value="Genomic_DNA"/>
</dbReference>
<gene>
    <name evidence="7" type="ORF">BA062_12855</name>
</gene>
<dbReference type="AlphaFoldDB" id="A0A318LPH8"/>
<dbReference type="GO" id="GO:0005524">
    <property type="term" value="F:ATP binding"/>
    <property type="evidence" value="ECO:0007669"/>
    <property type="project" value="UniProtKB-KW"/>
</dbReference>
<dbReference type="PROSITE" id="PS00211">
    <property type="entry name" value="ABC_TRANSPORTER_1"/>
    <property type="match status" value="1"/>
</dbReference>
<dbReference type="GO" id="GO:0016887">
    <property type="term" value="F:ATP hydrolysis activity"/>
    <property type="evidence" value="ECO:0007669"/>
    <property type="project" value="InterPro"/>
</dbReference>
<dbReference type="Pfam" id="PF00005">
    <property type="entry name" value="ABC_tran"/>
    <property type="match status" value="1"/>
</dbReference>
<keyword evidence="2" id="KW-0813">Transport</keyword>
<name>A0A318LPH8_9PSEU</name>
<evidence type="ECO:0000256" key="1">
    <source>
        <dbReference type="ARBA" id="ARBA00004202"/>
    </source>
</evidence>
<comment type="subcellular location">
    <subcellularLocation>
        <location evidence="1">Cell membrane</location>
        <topology evidence="1">Peripheral membrane protein</topology>
    </subcellularLocation>
</comment>
<dbReference type="PANTHER" id="PTHR42711:SF17">
    <property type="entry name" value="ABC TRANSPORTER ATP-BINDING PROTEIN"/>
    <property type="match status" value="1"/>
</dbReference>
<evidence type="ECO:0000313" key="8">
    <source>
        <dbReference type="Proteomes" id="UP000247892"/>
    </source>
</evidence>
<evidence type="ECO:0000256" key="2">
    <source>
        <dbReference type="ARBA" id="ARBA00022448"/>
    </source>
</evidence>
<proteinExistence type="predicted"/>
<keyword evidence="5" id="KW-0046">Antibiotic resistance</keyword>
<dbReference type="CDD" id="cd03230">
    <property type="entry name" value="ABC_DR_subfamily_A"/>
    <property type="match status" value="1"/>
</dbReference>
<keyword evidence="8" id="KW-1185">Reference proteome</keyword>
<comment type="caution">
    <text evidence="7">The sequence shown here is derived from an EMBL/GenBank/DDBJ whole genome shotgun (WGS) entry which is preliminary data.</text>
</comment>
<dbReference type="PROSITE" id="PS50893">
    <property type="entry name" value="ABC_TRANSPORTER_2"/>
    <property type="match status" value="1"/>
</dbReference>
<dbReference type="GO" id="GO:0005886">
    <property type="term" value="C:plasma membrane"/>
    <property type="evidence" value="ECO:0007669"/>
    <property type="project" value="UniProtKB-SubCell"/>
</dbReference>
<evidence type="ECO:0000313" key="7">
    <source>
        <dbReference type="EMBL" id="PXY36301.1"/>
    </source>
</evidence>
<dbReference type="PANTHER" id="PTHR42711">
    <property type="entry name" value="ABC TRANSPORTER ATP-BINDING PROTEIN"/>
    <property type="match status" value="1"/>
</dbReference>
<reference evidence="7 8" key="1">
    <citation type="submission" date="2016-07" db="EMBL/GenBank/DDBJ databases">
        <title>Draft genome sequence of Prauserella sp. YIM 121212, isolated from alkaline soil.</title>
        <authorList>
            <person name="Ruckert C."/>
            <person name="Albersmeier A."/>
            <person name="Jiang C.-L."/>
            <person name="Jiang Y."/>
            <person name="Kalinowski J."/>
            <person name="Schneider O."/>
            <person name="Winkler A."/>
            <person name="Zotchev S.B."/>
        </authorList>
    </citation>
    <scope>NUCLEOTIDE SEQUENCE [LARGE SCALE GENOMIC DNA]</scope>
    <source>
        <strain evidence="7 8">YIM 121212</strain>
    </source>
</reference>
<accession>A0A318LPH8</accession>